<protein>
    <submittedName>
        <fullName evidence="2">Uncharacterized protein</fullName>
    </submittedName>
</protein>
<accession>A0A2M9CK42</accession>
<proteinExistence type="predicted"/>
<name>A0A2M9CK42_9MICO</name>
<evidence type="ECO:0000313" key="2">
    <source>
        <dbReference type="EMBL" id="PJJ72255.1"/>
    </source>
</evidence>
<organism evidence="2 3">
    <name type="scientific">Diaminobutyricimonas aerilata</name>
    <dbReference type="NCBI Taxonomy" id="1162967"/>
    <lineage>
        <taxon>Bacteria</taxon>
        <taxon>Bacillati</taxon>
        <taxon>Actinomycetota</taxon>
        <taxon>Actinomycetes</taxon>
        <taxon>Micrococcales</taxon>
        <taxon>Microbacteriaceae</taxon>
        <taxon>Diaminobutyricimonas</taxon>
    </lineage>
</organism>
<dbReference type="AlphaFoldDB" id="A0A2M9CK42"/>
<comment type="caution">
    <text evidence="2">The sequence shown here is derived from an EMBL/GenBank/DDBJ whole genome shotgun (WGS) entry which is preliminary data.</text>
</comment>
<gene>
    <name evidence="2" type="ORF">CLV46_1822</name>
</gene>
<evidence type="ECO:0000256" key="1">
    <source>
        <dbReference type="SAM" id="MobiDB-lite"/>
    </source>
</evidence>
<reference evidence="2 3" key="1">
    <citation type="submission" date="2017-11" db="EMBL/GenBank/DDBJ databases">
        <title>Genomic Encyclopedia of Archaeal and Bacterial Type Strains, Phase II (KMG-II): From Individual Species to Whole Genera.</title>
        <authorList>
            <person name="Goeker M."/>
        </authorList>
    </citation>
    <scope>NUCLEOTIDE SEQUENCE [LARGE SCALE GENOMIC DNA]</scope>
    <source>
        <strain evidence="2 3">DSM 27393</strain>
    </source>
</reference>
<evidence type="ECO:0000313" key="3">
    <source>
        <dbReference type="Proteomes" id="UP000228758"/>
    </source>
</evidence>
<dbReference type="Proteomes" id="UP000228758">
    <property type="component" value="Unassembled WGS sequence"/>
</dbReference>
<sequence>MDSNDKPQPDLDIDDQDREHAVQPEGGKPSQAEGDDDDTTA</sequence>
<dbReference type="RefSeq" id="WP_281253566.1">
    <property type="nucleotide sequence ID" value="NZ_PGFF01000001.1"/>
</dbReference>
<keyword evidence="3" id="KW-1185">Reference proteome</keyword>
<dbReference type="EMBL" id="PGFF01000001">
    <property type="protein sequence ID" value="PJJ72255.1"/>
    <property type="molecule type" value="Genomic_DNA"/>
</dbReference>
<feature type="region of interest" description="Disordered" evidence="1">
    <location>
        <begin position="1"/>
        <end position="41"/>
    </location>
</feature>